<dbReference type="AlphaFoldDB" id="W9ANN8"/>
<evidence type="ECO:0000259" key="1">
    <source>
        <dbReference type="Pfam" id="PF01872"/>
    </source>
</evidence>
<dbReference type="Gene3D" id="3.40.430.10">
    <property type="entry name" value="Dihydrofolate Reductase, subunit A"/>
    <property type="match status" value="1"/>
</dbReference>
<evidence type="ECO:0000313" key="3">
    <source>
        <dbReference type="Proteomes" id="UP000028870"/>
    </source>
</evidence>
<dbReference type="Pfam" id="PF01872">
    <property type="entry name" value="RibD_C"/>
    <property type="match status" value="1"/>
</dbReference>
<dbReference type="InterPro" id="IPR024072">
    <property type="entry name" value="DHFR-like_dom_sf"/>
</dbReference>
<dbReference type="STRING" id="258533.BN977_02176"/>
<reference evidence="2" key="1">
    <citation type="submission" date="2014-03" db="EMBL/GenBank/DDBJ databases">
        <title>Draft Genome Sequence of Mycobacterium cosmeticum DSM 44829.</title>
        <authorList>
            <person name="Croce O."/>
            <person name="Robert C."/>
            <person name="Raoult D."/>
            <person name="Drancourt M."/>
        </authorList>
    </citation>
    <scope>NUCLEOTIDE SEQUENCE [LARGE SCALE GENOMIC DNA]</scope>
    <source>
        <strain evidence="2">DSM 44829</strain>
    </source>
</reference>
<dbReference type="Proteomes" id="UP000028870">
    <property type="component" value="Unassembled WGS sequence"/>
</dbReference>
<dbReference type="GO" id="GO:0008703">
    <property type="term" value="F:5-amino-6-(5-phosphoribosylamino)uracil reductase activity"/>
    <property type="evidence" value="ECO:0007669"/>
    <property type="project" value="InterPro"/>
</dbReference>
<protein>
    <submittedName>
        <fullName evidence="2">Dihydrofolate reductase</fullName>
    </submittedName>
</protein>
<accession>W9ANN8</accession>
<dbReference type="InterPro" id="IPR002734">
    <property type="entry name" value="RibDG_C"/>
</dbReference>
<gene>
    <name evidence="2" type="ORF">BN977_02176</name>
</gene>
<proteinExistence type="predicted"/>
<dbReference type="InterPro" id="IPR050765">
    <property type="entry name" value="Riboflavin_Biosynth_HTPR"/>
</dbReference>
<keyword evidence="3" id="KW-1185">Reference proteome</keyword>
<name>W9ANN8_MYCCO</name>
<dbReference type="PANTHER" id="PTHR38011:SF12">
    <property type="entry name" value="BIFUNCTIONAL DEAMINASE-REDUCTASE DOMAIN PROTEIN"/>
    <property type="match status" value="1"/>
</dbReference>
<feature type="domain" description="Bacterial bifunctional deaminase-reductase C-terminal" evidence="1">
    <location>
        <begin position="16"/>
        <end position="191"/>
    </location>
</feature>
<comment type="caution">
    <text evidence="2">The sequence shown here is derived from an EMBL/GenBank/DDBJ whole genome shotgun (WGS) entry which is preliminary data.</text>
</comment>
<dbReference type="SUPFAM" id="SSF53597">
    <property type="entry name" value="Dihydrofolate reductase-like"/>
    <property type="match status" value="1"/>
</dbReference>
<dbReference type="eggNOG" id="COG0262">
    <property type="taxonomic scope" value="Bacteria"/>
</dbReference>
<reference evidence="2" key="2">
    <citation type="submission" date="2014-03" db="EMBL/GenBank/DDBJ databases">
        <authorList>
            <person name="Urmite Genomes"/>
        </authorList>
    </citation>
    <scope>NUCLEOTIDE SEQUENCE</scope>
    <source>
        <strain evidence="2">DSM 44829</strain>
    </source>
</reference>
<organism evidence="2 3">
    <name type="scientific">Mycolicibacterium cosmeticum</name>
    <dbReference type="NCBI Taxonomy" id="258533"/>
    <lineage>
        <taxon>Bacteria</taxon>
        <taxon>Bacillati</taxon>
        <taxon>Actinomycetota</taxon>
        <taxon>Actinomycetes</taxon>
        <taxon>Mycobacteriales</taxon>
        <taxon>Mycobacteriaceae</taxon>
        <taxon>Mycolicibacterium</taxon>
    </lineage>
</organism>
<dbReference type="GO" id="GO:0009231">
    <property type="term" value="P:riboflavin biosynthetic process"/>
    <property type="evidence" value="ECO:0007669"/>
    <property type="project" value="InterPro"/>
</dbReference>
<evidence type="ECO:0000313" key="2">
    <source>
        <dbReference type="EMBL" id="CDO07369.1"/>
    </source>
</evidence>
<dbReference type="PANTHER" id="PTHR38011">
    <property type="entry name" value="DIHYDROFOLATE REDUCTASE FAMILY PROTEIN (AFU_ORTHOLOGUE AFUA_8G06820)"/>
    <property type="match status" value="1"/>
</dbReference>
<dbReference type="EMBL" id="CCBB010000001">
    <property type="protein sequence ID" value="CDO07369.1"/>
    <property type="molecule type" value="Genomic_DNA"/>
</dbReference>
<sequence length="217" mass="23286">MISRPSSGLTGMTFTTAHMSISLDGFVAGPDQTRDDPIGRGGMALHQWHFDAALPGHEVDADWTGRLLRPRGAYVMGRNMFGPVRGEWSTAEPWRGWWGDEPPYHAPVFVLTHFPHDPIEMAGGTTFHFVTGGIADALEQARAAGDGDVDIAGGASAVRQALAAGELDELTLDIIPVLLGRGERIFDDSTAGSLTQLEAGVSPWATHIRYRVSPSAQ</sequence>